<feature type="domain" description="FAS1" evidence="10">
    <location>
        <begin position="23"/>
        <end position="172"/>
    </location>
</feature>
<feature type="chain" id="PRO_5043830675" description="FAS1 domain-containing protein" evidence="9">
    <location>
        <begin position="24"/>
        <end position="453"/>
    </location>
</feature>
<evidence type="ECO:0000256" key="8">
    <source>
        <dbReference type="SAM" id="MobiDB-lite"/>
    </source>
</evidence>
<dbReference type="InterPro" id="IPR000782">
    <property type="entry name" value="FAS1_domain"/>
</dbReference>
<feature type="compositionally biased region" description="Acidic residues" evidence="8">
    <location>
        <begin position="228"/>
        <end position="239"/>
    </location>
</feature>
<evidence type="ECO:0000256" key="6">
    <source>
        <dbReference type="ARBA" id="ARBA00023136"/>
    </source>
</evidence>
<name>A0AAV2DTN2_9ROSI</name>
<dbReference type="InterPro" id="IPR033254">
    <property type="entry name" value="Plant_FLA"/>
</dbReference>
<keyword evidence="5 9" id="KW-0732">Signal</keyword>
<reference evidence="11 12" key="1">
    <citation type="submission" date="2024-04" db="EMBL/GenBank/DDBJ databases">
        <authorList>
            <person name="Fracassetti M."/>
        </authorList>
    </citation>
    <scope>NUCLEOTIDE SEQUENCE [LARGE SCALE GENOMIC DNA]</scope>
</reference>
<organism evidence="11 12">
    <name type="scientific">Linum trigynum</name>
    <dbReference type="NCBI Taxonomy" id="586398"/>
    <lineage>
        <taxon>Eukaryota</taxon>
        <taxon>Viridiplantae</taxon>
        <taxon>Streptophyta</taxon>
        <taxon>Embryophyta</taxon>
        <taxon>Tracheophyta</taxon>
        <taxon>Spermatophyta</taxon>
        <taxon>Magnoliopsida</taxon>
        <taxon>eudicotyledons</taxon>
        <taxon>Gunneridae</taxon>
        <taxon>Pentapetalae</taxon>
        <taxon>rosids</taxon>
        <taxon>fabids</taxon>
        <taxon>Malpighiales</taxon>
        <taxon>Linaceae</taxon>
        <taxon>Linum</taxon>
    </lineage>
</organism>
<evidence type="ECO:0000256" key="2">
    <source>
        <dbReference type="ARBA" id="ARBA00007843"/>
    </source>
</evidence>
<keyword evidence="4" id="KW-0325">Glycoprotein</keyword>
<accession>A0AAV2DTN2</accession>
<dbReference type="SUPFAM" id="SSF82153">
    <property type="entry name" value="FAS1 domain"/>
    <property type="match status" value="1"/>
</dbReference>
<comment type="similarity">
    <text evidence="2">Belongs to the fasciclin-like AGP family.</text>
</comment>
<keyword evidence="12" id="KW-1185">Reference proteome</keyword>
<dbReference type="PANTHER" id="PTHR32382:SF6">
    <property type="entry name" value="FASCICLIN-LIKE ARABINOGALACTAN PROTEIN 14"/>
    <property type="match status" value="1"/>
</dbReference>
<dbReference type="PROSITE" id="PS50213">
    <property type="entry name" value="FAS1"/>
    <property type="match status" value="1"/>
</dbReference>
<evidence type="ECO:0000256" key="3">
    <source>
        <dbReference type="ARBA" id="ARBA00022475"/>
    </source>
</evidence>
<evidence type="ECO:0000313" key="11">
    <source>
        <dbReference type="EMBL" id="CAL1376986.1"/>
    </source>
</evidence>
<evidence type="ECO:0000256" key="5">
    <source>
        <dbReference type="ARBA" id="ARBA00022729"/>
    </source>
</evidence>
<dbReference type="PANTHER" id="PTHR32382">
    <property type="entry name" value="FASCICLIN-LIKE ARABINOGALACTAN PROTEIN"/>
    <property type="match status" value="1"/>
</dbReference>
<feature type="compositionally biased region" description="Low complexity" evidence="8">
    <location>
        <begin position="322"/>
        <end position="400"/>
    </location>
</feature>
<dbReference type="Proteomes" id="UP001497516">
    <property type="component" value="Chromosome 3"/>
</dbReference>
<proteinExistence type="inferred from homology"/>
<keyword evidence="3" id="KW-1003">Cell membrane</keyword>
<feature type="region of interest" description="Disordered" evidence="8">
    <location>
        <begin position="219"/>
        <end position="436"/>
    </location>
</feature>
<keyword evidence="4" id="KW-0336">GPI-anchor</keyword>
<gene>
    <name evidence="11" type="ORF">LTRI10_LOCUS18672</name>
</gene>
<evidence type="ECO:0000256" key="9">
    <source>
        <dbReference type="SAM" id="SignalP"/>
    </source>
</evidence>
<evidence type="ECO:0000313" key="12">
    <source>
        <dbReference type="Proteomes" id="UP001497516"/>
    </source>
</evidence>
<evidence type="ECO:0000259" key="10">
    <source>
        <dbReference type="PROSITE" id="PS50213"/>
    </source>
</evidence>
<dbReference type="GO" id="GO:0005886">
    <property type="term" value="C:plasma membrane"/>
    <property type="evidence" value="ECO:0007669"/>
    <property type="project" value="UniProtKB-SubCell"/>
</dbReference>
<dbReference type="GO" id="GO:0098552">
    <property type="term" value="C:side of membrane"/>
    <property type="evidence" value="ECO:0007669"/>
    <property type="project" value="UniProtKB-KW"/>
</dbReference>
<keyword evidence="7" id="KW-0449">Lipoprotein</keyword>
<evidence type="ECO:0000256" key="4">
    <source>
        <dbReference type="ARBA" id="ARBA00022622"/>
    </source>
</evidence>
<dbReference type="AlphaFoldDB" id="A0AAV2DTN2"/>
<comment type="subcellular location">
    <subcellularLocation>
        <location evidence="1">Cell membrane</location>
        <topology evidence="1">Lipid-anchor</topology>
        <topology evidence="1">GPI-anchor</topology>
    </subcellularLocation>
</comment>
<dbReference type="EMBL" id="OZ034816">
    <property type="protein sequence ID" value="CAL1376986.1"/>
    <property type="molecule type" value="Genomic_DNA"/>
</dbReference>
<feature type="compositionally biased region" description="Low complexity" evidence="8">
    <location>
        <begin position="254"/>
        <end position="310"/>
    </location>
</feature>
<keyword evidence="6" id="KW-0472">Membrane</keyword>
<evidence type="ECO:0000256" key="1">
    <source>
        <dbReference type="ARBA" id="ARBA00004609"/>
    </source>
</evidence>
<dbReference type="InterPro" id="IPR036378">
    <property type="entry name" value="FAS1_dom_sf"/>
</dbReference>
<protein>
    <recommendedName>
        <fullName evidence="10">FAS1 domain-containing protein</fullName>
    </recommendedName>
</protein>
<evidence type="ECO:0000256" key="7">
    <source>
        <dbReference type="ARBA" id="ARBA00023288"/>
    </source>
</evidence>
<dbReference type="Gene3D" id="2.30.180.10">
    <property type="entry name" value="FAS1 domain"/>
    <property type="match status" value="1"/>
</dbReference>
<feature type="signal peptide" evidence="9">
    <location>
        <begin position="1"/>
        <end position="23"/>
    </location>
</feature>
<feature type="compositionally biased region" description="Low complexity" evidence="8">
    <location>
        <begin position="423"/>
        <end position="433"/>
    </location>
</feature>
<sequence length="453" mass="46219">MATSIHLTLLSFLFLAAAGSCLAFNVTQVLGPLRQFSTFSNYLAQVGVVGMMTNLKNVTILAVDNANMGSISGKSREEIKRVMTMHVIPEYYDLDRLRSLENGTALIRTIYVLTGKARGKDGMLLVTKRGKGGRISFASAILPRSKPSTVTLLRSVVVPSLNVSIFQVSGVIVSPPPVVSVASEGAGADSAGRIAVSSKLVARREFPAVNKAGDLNQVFMPKTLKPDGDEEKEEGDDINTSEKAASKGDEESAPAKAPSKAPSKSPSKNASPPKKSPAKAPSPSKSSNSTSGGKKGKSTAPAPSPSSDSPAPAPSKKKKSDSPAPSKDAPSKSPAASKSPKAAKSSEPSPADSSSDDSPAPSKSSKGGSSSDSPASGSSSESPDSSSSPSPSDDYYAKSSPPAPAKGSESPNAESPSDEAEAPAEAPSGGASPMSVTNVGIMMTVMALWALAV</sequence>